<dbReference type="InterPro" id="IPR011333">
    <property type="entry name" value="SKP1/BTB/POZ_sf"/>
</dbReference>
<evidence type="ECO:0000313" key="4">
    <source>
        <dbReference type="EMBL" id="KAJ4791474.1"/>
    </source>
</evidence>
<comment type="similarity">
    <text evidence="2">Belongs to the Tdpoz family.</text>
</comment>
<comment type="caution">
    <text evidence="4">The sequence shown here is derived from an EMBL/GenBank/DDBJ whole genome shotgun (WGS) entry which is preliminary data.</text>
</comment>
<evidence type="ECO:0000256" key="1">
    <source>
        <dbReference type="ARBA" id="ARBA00004906"/>
    </source>
</evidence>
<evidence type="ECO:0000259" key="3">
    <source>
        <dbReference type="PROSITE" id="PS50097"/>
    </source>
</evidence>
<dbReference type="SMART" id="SM00225">
    <property type="entry name" value="BTB"/>
    <property type="match status" value="1"/>
</dbReference>
<dbReference type="Pfam" id="PF00651">
    <property type="entry name" value="BTB"/>
    <property type="match status" value="1"/>
</dbReference>
<dbReference type="PROSITE" id="PS50097">
    <property type="entry name" value="BTB"/>
    <property type="match status" value="1"/>
</dbReference>
<dbReference type="EMBL" id="JAMFTS010000002">
    <property type="protein sequence ID" value="KAJ4791474.1"/>
    <property type="molecule type" value="Genomic_DNA"/>
</dbReference>
<keyword evidence="5" id="KW-1185">Reference proteome</keyword>
<dbReference type="InterPro" id="IPR056423">
    <property type="entry name" value="BACK_BPM_SPOP"/>
</dbReference>
<accession>A0AAV8FEL7</accession>
<dbReference type="CDD" id="cd00121">
    <property type="entry name" value="MATH"/>
    <property type="match status" value="1"/>
</dbReference>
<dbReference type="InterPro" id="IPR002083">
    <property type="entry name" value="MATH/TRAF_dom"/>
</dbReference>
<dbReference type="Pfam" id="PF00917">
    <property type="entry name" value="MATH"/>
    <property type="match status" value="1"/>
</dbReference>
<dbReference type="GO" id="GO:0016567">
    <property type="term" value="P:protein ubiquitination"/>
    <property type="evidence" value="ECO:0007669"/>
    <property type="project" value="InterPro"/>
</dbReference>
<reference evidence="4" key="1">
    <citation type="submission" date="2022-08" db="EMBL/GenBank/DDBJ databases">
        <authorList>
            <person name="Marques A."/>
        </authorList>
    </citation>
    <scope>NUCLEOTIDE SEQUENCE</scope>
    <source>
        <strain evidence="4">RhyPub2mFocal</strain>
        <tissue evidence="4">Leaves</tissue>
    </source>
</reference>
<dbReference type="Gene3D" id="2.60.210.10">
    <property type="entry name" value="Apoptosis, Tumor Necrosis Factor Receptor Associated Protein 2, Chain A"/>
    <property type="match status" value="1"/>
</dbReference>
<dbReference type="PANTHER" id="PTHR26379:SF340">
    <property type="entry name" value="OS09G0338200 PROTEIN"/>
    <property type="match status" value="1"/>
</dbReference>
<dbReference type="PANTHER" id="PTHR26379">
    <property type="entry name" value="BTB/POZ AND MATH DOMAIN-CONTAINING PROTEIN 1"/>
    <property type="match status" value="1"/>
</dbReference>
<dbReference type="InterPro" id="IPR000210">
    <property type="entry name" value="BTB/POZ_dom"/>
</dbReference>
<dbReference type="InterPro" id="IPR008974">
    <property type="entry name" value="TRAF-like"/>
</dbReference>
<dbReference type="Gene3D" id="3.30.710.10">
    <property type="entry name" value="Potassium Channel Kv1.1, Chain A"/>
    <property type="match status" value="1"/>
</dbReference>
<feature type="domain" description="BTB" evidence="3">
    <location>
        <begin position="163"/>
        <end position="228"/>
    </location>
</feature>
<dbReference type="SUPFAM" id="SSF49599">
    <property type="entry name" value="TRAF domain-like"/>
    <property type="match status" value="1"/>
</dbReference>
<evidence type="ECO:0000256" key="2">
    <source>
        <dbReference type="ARBA" id="ARBA00010846"/>
    </source>
</evidence>
<dbReference type="AlphaFoldDB" id="A0AAV8FEL7"/>
<name>A0AAV8FEL7_9POAL</name>
<dbReference type="Gene3D" id="1.25.40.420">
    <property type="match status" value="1"/>
</dbReference>
<dbReference type="InterPro" id="IPR045005">
    <property type="entry name" value="BPM1-6"/>
</dbReference>
<comment type="pathway">
    <text evidence="1">Protein modification; protein ubiquitination.</text>
</comment>
<sequence length="332" mass="37827">MAQSCFNLEQEACSLYYKVDSNMMKDLVAATMYTPVFEFAGKKWALWLSRQGSKMDLKLFYQASAMMNATFDLGLVSKNGTPSSKYWMRSSCIFSSKNQYSQTLTFTWEELNSHYIRDGYFLIFCAITTNEGFIPSVNSSLSKGFPVNIVQELSLLLERNDLMDVTLEVDGEQIQAHKAILAARSPVFRSELLSPTMNPNIIKISDMKAHVLKGIVHFIYTDSLPMEGFIPDNTTETEYYQLLLVASEKYGLPGLINLCEGQLMRSISLESVISSLILAENNEYIRLKELCLVFMAQQRNLLQLITTEEYFNMGKDYPSLATDLRKLLNIEY</sequence>
<gene>
    <name evidence="4" type="ORF">LUZ62_042720</name>
</gene>
<protein>
    <submittedName>
        <fullName evidence="4">BTB/POZ and MATH domain-containing protein 2</fullName>
    </submittedName>
</protein>
<dbReference type="Proteomes" id="UP001140206">
    <property type="component" value="Chromosome 2"/>
</dbReference>
<evidence type="ECO:0000313" key="5">
    <source>
        <dbReference type="Proteomes" id="UP001140206"/>
    </source>
</evidence>
<proteinExistence type="inferred from homology"/>
<organism evidence="4 5">
    <name type="scientific">Rhynchospora pubera</name>
    <dbReference type="NCBI Taxonomy" id="906938"/>
    <lineage>
        <taxon>Eukaryota</taxon>
        <taxon>Viridiplantae</taxon>
        <taxon>Streptophyta</taxon>
        <taxon>Embryophyta</taxon>
        <taxon>Tracheophyta</taxon>
        <taxon>Spermatophyta</taxon>
        <taxon>Magnoliopsida</taxon>
        <taxon>Liliopsida</taxon>
        <taxon>Poales</taxon>
        <taxon>Cyperaceae</taxon>
        <taxon>Cyperoideae</taxon>
        <taxon>Rhynchosporeae</taxon>
        <taxon>Rhynchospora</taxon>
    </lineage>
</organism>
<dbReference type="SUPFAM" id="SSF54695">
    <property type="entry name" value="POZ domain"/>
    <property type="match status" value="1"/>
</dbReference>
<dbReference type="Pfam" id="PF24570">
    <property type="entry name" value="BACK_BPM_SPOP"/>
    <property type="match status" value="1"/>
</dbReference>